<reference evidence="2 3" key="1">
    <citation type="submission" date="2016-06" db="EMBL/GenBank/DDBJ databases">
        <authorList>
            <person name="Kjaerup R.B."/>
            <person name="Dalgaard T.S."/>
            <person name="Juul-Madsen H.R."/>
        </authorList>
    </citation>
    <scope>NUCLEOTIDE SEQUENCE [LARGE SCALE GENOMIC DNA]</scope>
    <source>
        <strain evidence="2 3">DSM 43363</strain>
    </source>
</reference>
<protein>
    <submittedName>
        <fullName evidence="2">Uncharacterized protein</fullName>
    </submittedName>
</protein>
<evidence type="ECO:0000313" key="3">
    <source>
        <dbReference type="Proteomes" id="UP000199343"/>
    </source>
</evidence>
<evidence type="ECO:0000313" key="2">
    <source>
        <dbReference type="EMBL" id="SCL50193.1"/>
    </source>
</evidence>
<accession>A0A1C6U8D6</accession>
<organism evidence="2 3">
    <name type="scientific">Micromonospora peucetia</name>
    <dbReference type="NCBI Taxonomy" id="47871"/>
    <lineage>
        <taxon>Bacteria</taxon>
        <taxon>Bacillati</taxon>
        <taxon>Actinomycetota</taxon>
        <taxon>Actinomycetes</taxon>
        <taxon>Micromonosporales</taxon>
        <taxon>Micromonosporaceae</taxon>
        <taxon>Micromonospora</taxon>
    </lineage>
</organism>
<evidence type="ECO:0000256" key="1">
    <source>
        <dbReference type="SAM" id="MobiDB-lite"/>
    </source>
</evidence>
<feature type="region of interest" description="Disordered" evidence="1">
    <location>
        <begin position="42"/>
        <end position="73"/>
    </location>
</feature>
<gene>
    <name evidence="2" type="ORF">GA0070608_0653</name>
</gene>
<proteinExistence type="predicted"/>
<name>A0A1C6U8D6_9ACTN</name>
<dbReference type="Proteomes" id="UP000199343">
    <property type="component" value="Unassembled WGS sequence"/>
</dbReference>
<dbReference type="EMBL" id="FMIC01000002">
    <property type="protein sequence ID" value="SCL50193.1"/>
    <property type="molecule type" value="Genomic_DNA"/>
</dbReference>
<sequence length="73" mass="8219">MYNFVWDGMVMPNLPNDRYHQDPTRLWRATEPAGRFPAQAAYRGHRTGTGARSWSEVNKQPAGASSRGGLNTR</sequence>
<dbReference type="AlphaFoldDB" id="A0A1C6U8D6"/>